<dbReference type="OrthoDB" id="9766019at2"/>
<dbReference type="InterPro" id="IPR029047">
    <property type="entry name" value="HSP70_peptide-bd_sf"/>
</dbReference>
<evidence type="ECO:0000256" key="5">
    <source>
        <dbReference type="RuleBase" id="RU003322"/>
    </source>
</evidence>
<dbReference type="PROSITE" id="PS00329">
    <property type="entry name" value="HSP70_2"/>
    <property type="match status" value="1"/>
</dbReference>
<dbReference type="Gene3D" id="2.60.34.10">
    <property type="entry name" value="Substrate Binding Domain Of DNAk, Chain A, domain 1"/>
    <property type="match status" value="1"/>
</dbReference>
<dbReference type="Gene3D" id="3.30.420.40">
    <property type="match status" value="2"/>
</dbReference>
<dbReference type="GO" id="GO:0005524">
    <property type="term" value="F:ATP binding"/>
    <property type="evidence" value="ECO:0007669"/>
    <property type="project" value="UniProtKB-KW"/>
</dbReference>
<dbReference type="InterPro" id="IPR013126">
    <property type="entry name" value="Hsp_70_fam"/>
</dbReference>
<gene>
    <name evidence="7" type="ORF">A6X21_07260</name>
</gene>
<dbReference type="Gene3D" id="3.90.640.10">
    <property type="entry name" value="Actin, Chain A, domain 4"/>
    <property type="match status" value="1"/>
</dbReference>
<evidence type="ECO:0000256" key="6">
    <source>
        <dbReference type="SAM" id="MobiDB-lite"/>
    </source>
</evidence>
<evidence type="ECO:0000313" key="7">
    <source>
        <dbReference type="EMBL" id="ODA29775.1"/>
    </source>
</evidence>
<evidence type="ECO:0000313" key="8">
    <source>
        <dbReference type="Proteomes" id="UP000094828"/>
    </source>
</evidence>
<dbReference type="InterPro" id="IPR018181">
    <property type="entry name" value="Heat_shock_70_CS"/>
</dbReference>
<dbReference type="InterPro" id="IPR043129">
    <property type="entry name" value="ATPase_NBD"/>
</dbReference>
<dbReference type="SUPFAM" id="SSF53067">
    <property type="entry name" value="Actin-like ATPase domain"/>
    <property type="match status" value="2"/>
</dbReference>
<dbReference type="PROSITE" id="PS00297">
    <property type="entry name" value="HSP70_1"/>
    <property type="match status" value="1"/>
</dbReference>
<keyword evidence="2 5" id="KW-0547">Nucleotide-binding</keyword>
<dbReference type="EMBL" id="LYDR01000123">
    <property type="protein sequence ID" value="ODA29775.1"/>
    <property type="molecule type" value="Genomic_DNA"/>
</dbReference>
<evidence type="ECO:0000256" key="1">
    <source>
        <dbReference type="ARBA" id="ARBA00007381"/>
    </source>
</evidence>
<comment type="caution">
    <text evidence="7">The sequence shown here is derived from an EMBL/GenBank/DDBJ whole genome shotgun (WGS) entry which is preliminary data.</text>
</comment>
<organism evidence="7 8">
    <name type="scientific">Planctopirus hydrillae</name>
    <dbReference type="NCBI Taxonomy" id="1841610"/>
    <lineage>
        <taxon>Bacteria</taxon>
        <taxon>Pseudomonadati</taxon>
        <taxon>Planctomycetota</taxon>
        <taxon>Planctomycetia</taxon>
        <taxon>Planctomycetales</taxon>
        <taxon>Planctomycetaceae</taxon>
        <taxon>Planctopirus</taxon>
    </lineage>
</organism>
<name>A0A1C3E951_9PLAN</name>
<dbReference type="FunFam" id="3.90.640.10:FF:000003">
    <property type="entry name" value="Molecular chaperone DnaK"/>
    <property type="match status" value="1"/>
</dbReference>
<evidence type="ECO:0000256" key="2">
    <source>
        <dbReference type="ARBA" id="ARBA00022741"/>
    </source>
</evidence>
<dbReference type="Proteomes" id="UP000094828">
    <property type="component" value="Unassembled WGS sequence"/>
</dbReference>
<dbReference type="RefSeq" id="WP_068849194.1">
    <property type="nucleotide sequence ID" value="NZ_LYDR01000123.1"/>
</dbReference>
<reference evidence="7 8" key="1">
    <citation type="submission" date="2016-05" db="EMBL/GenBank/DDBJ databases">
        <title>Genomic and physiological characterization of Planctopirus sp. isolated from fresh water lake.</title>
        <authorList>
            <person name="Subhash Y."/>
            <person name="Ramana C."/>
        </authorList>
    </citation>
    <scope>NUCLEOTIDE SEQUENCE [LARGE SCALE GENOMIC DNA]</scope>
    <source>
        <strain evidence="7 8">JC280</strain>
    </source>
</reference>
<evidence type="ECO:0000256" key="4">
    <source>
        <dbReference type="ARBA" id="ARBA00023186"/>
    </source>
</evidence>
<evidence type="ECO:0000256" key="3">
    <source>
        <dbReference type="ARBA" id="ARBA00022840"/>
    </source>
</evidence>
<feature type="compositionally biased region" description="Polar residues" evidence="6">
    <location>
        <begin position="539"/>
        <end position="556"/>
    </location>
</feature>
<dbReference type="CDD" id="cd24029">
    <property type="entry name" value="ASKHA_NBD_HSP70_DnaK_HscA_HscC"/>
    <property type="match status" value="1"/>
</dbReference>
<dbReference type="GO" id="GO:0140662">
    <property type="term" value="F:ATP-dependent protein folding chaperone"/>
    <property type="evidence" value="ECO:0007669"/>
    <property type="project" value="InterPro"/>
</dbReference>
<sequence length="571" mass="62370">MAGHHAVGIDLGTTYSTIAYLNEHGEPVTIPNVDGEMTTPSVVLFEKSKVIVGTEALRNSIRAPQRVISAAKRYMGDPTKTWEIDGRQITPVDVSAYILESLLKQARQVIGEIEHAVITVPAQFTDLSRSRTAEAGLKAGLKQVDIINEPVAAALCYVIGSEGMWFTELAEDQRILVVDLGGGTYDLSLVSYRKNEVRVIASSGDLNLGGLDFNQVLLNGLARQFQKEFGLDPRNDRESLQALALEVEQTKRSLSVRPKAALNVAHKGYRKTYLVEQGQFEKLSAKLLERIESITQGLLRDNKLGWAHVDVVLATGGASRMPMVQQLLKKMAGYKTLNSTLSPDLSIAHGATYFAGMLMSDQDFARSVLNSQAISKLSKFKQIDVNSRSLGILVRNETSGQREPNWLIPANTPLPASCTQTYGTVIANQSKVTLRLVESGNAVDRDFVPVGECEISSLPPGLPEGSVIDVKLEYGADARVKVSAKVRKTGHSAHTEVIRQESIRKTALPGERAAQEEEIILLEDADVSEIQEPKVQARVVNSTSQPGTSMKAQKSSLADDDPFWKLINEDQ</sequence>
<feature type="region of interest" description="Disordered" evidence="6">
    <location>
        <begin position="539"/>
        <end position="562"/>
    </location>
</feature>
<comment type="similarity">
    <text evidence="1 5">Belongs to the heat shock protein 70 family.</text>
</comment>
<dbReference type="PANTHER" id="PTHR19375">
    <property type="entry name" value="HEAT SHOCK PROTEIN 70KDA"/>
    <property type="match status" value="1"/>
</dbReference>
<keyword evidence="8" id="KW-1185">Reference proteome</keyword>
<dbReference type="PRINTS" id="PR00301">
    <property type="entry name" value="HEATSHOCK70"/>
</dbReference>
<dbReference type="Pfam" id="PF00012">
    <property type="entry name" value="HSP70"/>
    <property type="match status" value="1"/>
</dbReference>
<proteinExistence type="inferred from homology"/>
<dbReference type="AlphaFoldDB" id="A0A1C3E951"/>
<accession>A0A1C3E951</accession>
<dbReference type="FunFam" id="3.30.420.40:FF:000545">
    <property type="entry name" value="Endoplasmic reticulum chaperone BiP"/>
    <property type="match status" value="1"/>
</dbReference>
<dbReference type="STRING" id="1841610.A6X21_07260"/>
<protein>
    <submittedName>
        <fullName evidence="7">Heat-shock protein Hsp70</fullName>
    </submittedName>
</protein>
<dbReference type="SUPFAM" id="SSF100920">
    <property type="entry name" value="Heat shock protein 70kD (HSP70), peptide-binding domain"/>
    <property type="match status" value="1"/>
</dbReference>
<keyword evidence="4" id="KW-0143">Chaperone</keyword>
<keyword evidence="3 5" id="KW-0067">ATP-binding</keyword>